<dbReference type="PROSITE" id="PS51257">
    <property type="entry name" value="PROKAR_LIPOPROTEIN"/>
    <property type="match status" value="1"/>
</dbReference>
<dbReference type="SUPFAM" id="SSF111369">
    <property type="entry name" value="HlyD-like secretion proteins"/>
    <property type="match status" value="1"/>
</dbReference>
<dbReference type="Pfam" id="PF25876">
    <property type="entry name" value="HH_MFP_RND"/>
    <property type="match status" value="1"/>
</dbReference>
<dbReference type="GO" id="GO:1990281">
    <property type="term" value="C:efflux pump complex"/>
    <property type="evidence" value="ECO:0007669"/>
    <property type="project" value="TreeGrafter"/>
</dbReference>
<evidence type="ECO:0000256" key="2">
    <source>
        <dbReference type="SAM" id="Coils"/>
    </source>
</evidence>
<dbReference type="EMBL" id="VJMF01000059">
    <property type="protein sequence ID" value="TRL31210.1"/>
    <property type="molecule type" value="Genomic_DNA"/>
</dbReference>
<feature type="domain" description="Multidrug resistance protein MdtA-like alpha-helical hairpin" evidence="3">
    <location>
        <begin position="102"/>
        <end position="167"/>
    </location>
</feature>
<evidence type="ECO:0000313" key="4">
    <source>
        <dbReference type="EMBL" id="TRL31210.1"/>
    </source>
</evidence>
<dbReference type="NCBIfam" id="TIGR01730">
    <property type="entry name" value="RND_mfp"/>
    <property type="match status" value="1"/>
</dbReference>
<dbReference type="Gene3D" id="2.40.50.100">
    <property type="match status" value="1"/>
</dbReference>
<comment type="similarity">
    <text evidence="1">Belongs to the membrane fusion protein (MFP) (TC 8.A.1) family.</text>
</comment>
<dbReference type="Gene3D" id="2.40.420.20">
    <property type="match status" value="1"/>
</dbReference>
<reference evidence="4 5" key="1">
    <citation type="submission" date="2019-07" db="EMBL/GenBank/DDBJ databases">
        <title>Ln-dependent methylotrophs.</title>
        <authorList>
            <person name="Tani A."/>
        </authorList>
    </citation>
    <scope>NUCLEOTIDE SEQUENCE [LARGE SCALE GENOMIC DNA]</scope>
    <source>
        <strain evidence="4 5">SM89A</strain>
    </source>
</reference>
<dbReference type="PANTHER" id="PTHR30469:SF18">
    <property type="entry name" value="RESISTANCE-NODULATION-CELL DIVISION (RND) EFFLUX MEMBRANE FUSION PROTEIN-RELATED"/>
    <property type="match status" value="1"/>
</dbReference>
<evidence type="ECO:0000256" key="1">
    <source>
        <dbReference type="ARBA" id="ARBA00009477"/>
    </source>
</evidence>
<proteinExistence type="inferred from homology"/>
<sequence>MEKSTVAAAAVFAALSLAACGRSEQDPRTKQQLVRVATVERAGAPERAFTGVVAARVQSNLGFRVGGKVIERLVDTGQKVRARQPVMRIDSIDYQHAITVRTGDVTAAKARYAQAAADEARYRKLVGSGAVSKSAYDQAKATADATRAQLDAAEAQLKVAKDELEYSTLLADADGAVVETLAEPGQVVSAGQIVVKLAHSGPREAAVNLPETLRPSIGSTARATVYGSQAGAVAHLRQLSDAADPQTRTFEARYVLEGAAQQAPLGATVTVYLAKDDAASAASVPLGAIFDKGDGPGVWIVNGDTISFRPVQIARLGAEKAILEKGVVAGEQVVALGAHLLHEGERVRTSGAHIEAGQARNEKAAK</sequence>
<evidence type="ECO:0000259" key="3">
    <source>
        <dbReference type="Pfam" id="PF25876"/>
    </source>
</evidence>
<dbReference type="Gene3D" id="1.10.287.470">
    <property type="entry name" value="Helix hairpin bin"/>
    <property type="match status" value="1"/>
</dbReference>
<comment type="caution">
    <text evidence="4">The sequence shown here is derived from an EMBL/GenBank/DDBJ whole genome shotgun (WGS) entry which is preliminary data.</text>
</comment>
<dbReference type="AlphaFoldDB" id="A0A549SNJ4"/>
<gene>
    <name evidence="4" type="ORF">FM996_14360</name>
</gene>
<dbReference type="Proteomes" id="UP000316781">
    <property type="component" value="Unassembled WGS sequence"/>
</dbReference>
<evidence type="ECO:0000313" key="5">
    <source>
        <dbReference type="Proteomes" id="UP000316781"/>
    </source>
</evidence>
<dbReference type="InterPro" id="IPR058624">
    <property type="entry name" value="MdtA-like_HH"/>
</dbReference>
<dbReference type="PANTHER" id="PTHR30469">
    <property type="entry name" value="MULTIDRUG RESISTANCE PROTEIN MDTA"/>
    <property type="match status" value="1"/>
</dbReference>
<dbReference type="Gene3D" id="2.40.30.170">
    <property type="match status" value="1"/>
</dbReference>
<feature type="coiled-coil region" evidence="2">
    <location>
        <begin position="136"/>
        <end position="163"/>
    </location>
</feature>
<keyword evidence="2" id="KW-0175">Coiled coil</keyword>
<protein>
    <submittedName>
        <fullName evidence="4">Efflux RND transporter periplasmic adaptor subunit</fullName>
    </submittedName>
</protein>
<accession>A0A549SNJ4</accession>
<dbReference type="GO" id="GO:0015562">
    <property type="term" value="F:efflux transmembrane transporter activity"/>
    <property type="evidence" value="ECO:0007669"/>
    <property type="project" value="TreeGrafter"/>
</dbReference>
<organism evidence="4 5">
    <name type="scientific">Methylosinus sporium</name>
    <dbReference type="NCBI Taxonomy" id="428"/>
    <lineage>
        <taxon>Bacteria</taxon>
        <taxon>Pseudomonadati</taxon>
        <taxon>Pseudomonadota</taxon>
        <taxon>Alphaproteobacteria</taxon>
        <taxon>Hyphomicrobiales</taxon>
        <taxon>Methylocystaceae</taxon>
        <taxon>Methylosinus</taxon>
    </lineage>
</organism>
<dbReference type="InterPro" id="IPR006143">
    <property type="entry name" value="RND_pump_MFP"/>
</dbReference>
<name>A0A549SNJ4_METSR</name>